<dbReference type="Pfam" id="PF00092">
    <property type="entry name" value="VWA"/>
    <property type="match status" value="1"/>
</dbReference>
<gene>
    <name evidence="4" type="ORF">EXE58_09335</name>
</gene>
<reference evidence="4 5" key="1">
    <citation type="submission" date="2019-03" db="EMBL/GenBank/DDBJ databases">
        <title>Three New Species of Nocardioides, Nocardioides euryhalodurans sp. nov., Nocardioides seonyuensis sp. nov. and Nocardioides eburneoflavus sp. nov. Iolated from Soil.</title>
        <authorList>
            <person name="Roh S.G."/>
            <person name="Lee C."/>
            <person name="Kim M.-K."/>
            <person name="Kim S.B."/>
        </authorList>
    </citation>
    <scope>NUCLEOTIDE SEQUENCE [LARGE SCALE GENOMIC DNA]</scope>
    <source>
        <strain evidence="4 5">MMS17-SY207-3</strain>
    </source>
</reference>
<evidence type="ECO:0000256" key="2">
    <source>
        <dbReference type="SAM" id="Phobius"/>
    </source>
</evidence>
<dbReference type="AlphaFoldDB" id="A0A4P7IEH5"/>
<feature type="region of interest" description="Disordered" evidence="1">
    <location>
        <begin position="47"/>
        <end position="73"/>
    </location>
</feature>
<dbReference type="Proteomes" id="UP000294853">
    <property type="component" value="Chromosome"/>
</dbReference>
<dbReference type="KEGG" id="nsn:EXE58_09335"/>
<feature type="transmembrane region" description="Helical" evidence="2">
    <location>
        <begin position="108"/>
        <end position="130"/>
    </location>
</feature>
<keyword evidence="2" id="KW-0812">Transmembrane</keyword>
<keyword evidence="5" id="KW-1185">Reference proteome</keyword>
<dbReference type="Gene3D" id="3.40.50.410">
    <property type="entry name" value="von Willebrand factor, type A domain"/>
    <property type="match status" value="1"/>
</dbReference>
<protein>
    <submittedName>
        <fullName evidence="4">VWA domain-containing protein</fullName>
    </submittedName>
</protein>
<evidence type="ECO:0000259" key="3">
    <source>
        <dbReference type="PROSITE" id="PS50234"/>
    </source>
</evidence>
<dbReference type="PROSITE" id="PS50234">
    <property type="entry name" value="VWFA"/>
    <property type="match status" value="1"/>
</dbReference>
<dbReference type="OrthoDB" id="4953662at2"/>
<organism evidence="4 5">
    <name type="scientific">Nocardioides seonyuensis</name>
    <dbReference type="NCBI Taxonomy" id="2518371"/>
    <lineage>
        <taxon>Bacteria</taxon>
        <taxon>Bacillati</taxon>
        <taxon>Actinomycetota</taxon>
        <taxon>Actinomycetes</taxon>
        <taxon>Propionibacteriales</taxon>
        <taxon>Nocardioidaceae</taxon>
        <taxon>Nocardioides</taxon>
    </lineage>
</organism>
<dbReference type="CDD" id="cd00198">
    <property type="entry name" value="vWFA"/>
    <property type="match status" value="1"/>
</dbReference>
<sequence>MDDPRVHRRRRASWVVWSAPGVKAPETVKDWCRMRTGFLLVGNHGCSGRRRGSTLSARGSKSHRGDRAAGRPTWAASGGYVERDLARGVGSMVRWGASARGENRGSGVVGRVAALLLLVPAMTVVAGVPAHATWGESTPPDVVGVPSGDPGYGKAKLVINKGGDRTSTGVSPLSGARFEFFRTTSNALSGGTSVGTCTTDATGRCGILASLSSSYYDTYFYATELSAPAGWSAPGSWGGSDDPVRYATGAINRYDSASQRTRLLPGTGRTWPDVRTNPQAPTRCGIDISMIFDVSNSIDSSELTTFKAAGRSVIDSLVNTPSRVALHKFATDASTVLGALTPVGDAAGATTVKNAINGLTGPGGNAGGTNWDRGLWQSVNSDYDVALILTDGDPTFWGSPAAGPGDVTTLREVEEAIHSANAIKAGKTQVIAVGIGMSGSDSVKRLNLISDPGSTYTTTWQELGEDLKAIATGACKSKVTIQKKIEDHDGIPKPNSSYANGWSFTGSTSAGTLGSFPATAAVNGQNGFTSADLTVGAGQTPTITISESLKDGWTYRGATCSVDGKPVSVTPGQQAGTFSFTGRSGSVMTCEVTNRKPAPPAYLTLTKRVLDASGATLPASAGEAWTLTATGPGGFSGAGNTAAVTAKSVSPGQTYTLSESTKAGYDNGTTWSCVKTAGPGDLAFTAPDKVTPAAGQEITCKITNQARMADLLVSKTAVPSYERDYDWTLTKTVDTTEQTVEPGATASFGYEVTATASAPQDSGFKVTGTITVQNPNATAISGVTILDAMPNATCTVPGGTSATIAPGAHEFPYSCSLTGGSATAKGTNTAKVTWNKAPYNGTSGTAQATKAYDFASVTPTTTGATATLQDDRYDLNGDDEGTSAVVTLAESPKVFAYTLEHGSAAGECLPFTNTASMTVPGDVDQSASTTVEVCAPVVTPPPTPVTPPVEPPALPVAPPVAPPVPTEVLPAQAFGKAVGKVRTSCQGTVRATLDNASGVRVTYKLRVGKKVHSIKVKSLAKKKFRTSGEARAKVTLKLGKRVLDRIRVPKRCAPPEVLPATGLRGGAAQARSAGVVSLGIRLG</sequence>
<dbReference type="InterPro" id="IPR036465">
    <property type="entry name" value="vWFA_dom_sf"/>
</dbReference>
<proteinExistence type="predicted"/>
<feature type="domain" description="VWFA" evidence="3">
    <location>
        <begin position="287"/>
        <end position="485"/>
    </location>
</feature>
<dbReference type="Pfam" id="PF19403">
    <property type="entry name" value="SpaA_2"/>
    <property type="match status" value="1"/>
</dbReference>
<name>A0A4P7IEH5_9ACTN</name>
<keyword evidence="2" id="KW-1133">Transmembrane helix</keyword>
<keyword evidence="2" id="KW-0472">Membrane</keyword>
<dbReference type="SUPFAM" id="SSF53300">
    <property type="entry name" value="vWA-like"/>
    <property type="match status" value="1"/>
</dbReference>
<dbReference type="InterPro" id="IPR045826">
    <property type="entry name" value="SpaA_PFL_dom_2"/>
</dbReference>
<dbReference type="EMBL" id="CP038436">
    <property type="protein sequence ID" value="QBX55635.1"/>
    <property type="molecule type" value="Genomic_DNA"/>
</dbReference>
<evidence type="ECO:0000313" key="5">
    <source>
        <dbReference type="Proteomes" id="UP000294853"/>
    </source>
</evidence>
<accession>A0A4P7IEH5</accession>
<evidence type="ECO:0000313" key="4">
    <source>
        <dbReference type="EMBL" id="QBX55635.1"/>
    </source>
</evidence>
<dbReference type="SMART" id="SM00327">
    <property type="entry name" value="VWA"/>
    <property type="match status" value="1"/>
</dbReference>
<evidence type="ECO:0000256" key="1">
    <source>
        <dbReference type="SAM" id="MobiDB-lite"/>
    </source>
</evidence>
<dbReference type="InterPro" id="IPR002035">
    <property type="entry name" value="VWF_A"/>
</dbReference>